<reference evidence="16" key="1">
    <citation type="submission" date="2016-04" db="EMBL/GenBank/DDBJ databases">
        <authorList>
            <person name="Waterworth S."/>
            <person name="Matcher G."/>
        </authorList>
    </citation>
    <scope>NUCLEOTIDE SEQUENCE [LARGE SCALE GENOMIC DNA]</scope>
    <source>
        <strain evidence="16">RuSp02-3</strain>
    </source>
</reference>
<dbReference type="KEGG" id="rkr:I6G21_07445"/>
<dbReference type="PRINTS" id="PR00062">
    <property type="entry name" value="RIBOSOMALL20"/>
</dbReference>
<evidence type="ECO:0000256" key="2">
    <source>
        <dbReference type="ARBA" id="ARBA00022730"/>
    </source>
</evidence>
<evidence type="ECO:0000313" key="20">
    <source>
        <dbReference type="Proteomes" id="UP000595221"/>
    </source>
</evidence>
<reference evidence="11" key="2">
    <citation type="submission" date="2016-04" db="EMBL/GenBank/DDBJ databases">
        <authorList>
            <person name="Evans L.H."/>
            <person name="Alamgir A."/>
            <person name="Owens N."/>
            <person name="Weber N.D."/>
            <person name="Virtaneva K."/>
            <person name="Barbian K."/>
            <person name="Babar A."/>
            <person name="Rosenke K."/>
        </authorList>
    </citation>
    <scope>NUCLEOTIDE SEQUENCE [LARGE SCALE GENOMIC DNA]</scope>
    <source>
        <strain evidence="11">RUTW2-3</strain>
    </source>
</reference>
<evidence type="ECO:0000256" key="9">
    <source>
        <dbReference type="RuleBase" id="RU000560"/>
    </source>
</evidence>
<dbReference type="GO" id="GO:0005840">
    <property type="term" value="C:ribosome"/>
    <property type="evidence" value="ECO:0007669"/>
    <property type="project" value="UniProtKB-KW"/>
</dbReference>
<evidence type="ECO:0000313" key="13">
    <source>
        <dbReference type="EMBL" id="OIJ35086.1"/>
    </source>
</evidence>
<proteinExistence type="inferred from homology"/>
<dbReference type="Gene3D" id="1.10.1900.20">
    <property type="entry name" value="Ribosomal protein L20"/>
    <property type="match status" value="1"/>
</dbReference>
<dbReference type="GO" id="GO:1990904">
    <property type="term" value="C:ribonucleoprotein complex"/>
    <property type="evidence" value="ECO:0007669"/>
    <property type="project" value="UniProtKB-KW"/>
</dbReference>
<dbReference type="GO" id="GO:0006412">
    <property type="term" value="P:translation"/>
    <property type="evidence" value="ECO:0007669"/>
    <property type="project" value="InterPro"/>
</dbReference>
<reference evidence="19 20" key="5">
    <citation type="submission" date="2020-12" db="EMBL/GenBank/DDBJ databases">
        <title>FDA dAtabase for Regulatory Grade micrObial Sequences (FDA-ARGOS): Supporting development and validation of Infectious Disease Dx tests.</title>
        <authorList>
            <person name="Sproer C."/>
            <person name="Gronow S."/>
            <person name="Severitt S."/>
            <person name="Schroder I."/>
            <person name="Tallon L."/>
            <person name="Sadzewicz L."/>
            <person name="Zhao X."/>
            <person name="Boylan J."/>
            <person name="Ott S."/>
            <person name="Bowen H."/>
            <person name="Vavikolanu K."/>
            <person name="Mehta A."/>
            <person name="Aluvathingal J."/>
            <person name="Nadendla S."/>
            <person name="Lowell S."/>
            <person name="Myers T."/>
            <person name="Yan Y."/>
            <person name="Sichtig H."/>
        </authorList>
    </citation>
    <scope>NUCLEOTIDE SEQUENCE [LARGE SCALE GENOMIC DNA]</scope>
    <source>
        <strain evidence="15 20">FDAARGOS_1001</strain>
        <strain evidence="14 19">FDAARGOS_864</strain>
    </source>
</reference>
<protein>
    <recommendedName>
        <fullName evidence="7 8">Large ribosomal subunit protein bL20</fullName>
    </recommendedName>
</protein>
<evidence type="ECO:0000313" key="14">
    <source>
        <dbReference type="EMBL" id="QPT53125.1"/>
    </source>
</evidence>
<dbReference type="Proteomes" id="UP000092021">
    <property type="component" value="Unassembled WGS sequence"/>
</dbReference>
<comment type="similarity">
    <text evidence="1 8 9">Belongs to the bacterial ribosomal protein bL20 family.</text>
</comment>
<keyword evidence="16" id="KW-1185">Reference proteome</keyword>
<dbReference type="GO" id="GO:0019843">
    <property type="term" value="F:rRNA binding"/>
    <property type="evidence" value="ECO:0007669"/>
    <property type="project" value="UniProtKB-UniRule"/>
</dbReference>
<evidence type="ECO:0000313" key="17">
    <source>
        <dbReference type="Proteomes" id="UP000092021"/>
    </source>
</evidence>
<evidence type="ECO:0000313" key="19">
    <source>
        <dbReference type="Proteomes" id="UP000594975"/>
    </source>
</evidence>
<dbReference type="EMBL" id="LJBJ02000020">
    <property type="protein sequence ID" value="OAX51401.1"/>
    <property type="molecule type" value="Genomic_DNA"/>
</dbReference>
<dbReference type="AlphaFoldDB" id="A0A199NRT0"/>
<name>A0A199NRT0_9MICC</name>
<dbReference type="PANTHER" id="PTHR10986">
    <property type="entry name" value="39S RIBOSOMAL PROTEIN L20"/>
    <property type="match status" value="1"/>
</dbReference>
<evidence type="ECO:0000313" key="12">
    <source>
        <dbReference type="EMBL" id="OAX55174.1"/>
    </source>
</evidence>
<dbReference type="GO" id="GO:0003735">
    <property type="term" value="F:structural constituent of ribosome"/>
    <property type="evidence" value="ECO:0007669"/>
    <property type="project" value="InterPro"/>
</dbReference>
<evidence type="ECO:0000313" key="11">
    <source>
        <dbReference type="EMBL" id="OAX51401.1"/>
    </source>
</evidence>
<feature type="region of interest" description="Disordered" evidence="10">
    <location>
        <begin position="1"/>
        <end position="23"/>
    </location>
</feature>
<keyword evidence="4 8" id="KW-0689">Ribosomal protein</keyword>
<dbReference type="Gene3D" id="6.10.160.10">
    <property type="match status" value="1"/>
</dbReference>
<comment type="function">
    <text evidence="6 8 9">Binds directly to 23S ribosomal RNA and is necessary for the in vitro assembly process of the 50S ribosomal subunit. It is not involved in the protein synthesizing functions of that subunit.</text>
</comment>
<dbReference type="InterPro" id="IPR035566">
    <property type="entry name" value="Ribosomal_protein_bL20_C"/>
</dbReference>
<keyword evidence="2 8" id="KW-0699">rRNA-binding</keyword>
<dbReference type="NCBIfam" id="TIGR01032">
    <property type="entry name" value="rplT_bact"/>
    <property type="match status" value="1"/>
</dbReference>
<reference evidence="13 18" key="4">
    <citation type="submission" date="2016-10" db="EMBL/GenBank/DDBJ databases">
        <title>Draft genome sequence of strain LCT isolated from the Shenzhou X spacecraft of China.</title>
        <authorList>
            <person name="Huang B."/>
        </authorList>
    </citation>
    <scope>NUCLEOTIDE SEQUENCE [LARGE SCALE GENOMIC DNA]</scope>
    <source>
        <strain evidence="13 18">LCT-H5</strain>
    </source>
</reference>
<dbReference type="PROSITE" id="PS00937">
    <property type="entry name" value="RIBOSOMAL_L20"/>
    <property type="match status" value="1"/>
</dbReference>
<evidence type="ECO:0000256" key="6">
    <source>
        <dbReference type="ARBA" id="ARBA00024775"/>
    </source>
</evidence>
<feature type="compositionally biased region" description="Basic residues" evidence="10">
    <location>
        <begin position="1"/>
        <end position="15"/>
    </location>
</feature>
<evidence type="ECO:0000256" key="8">
    <source>
        <dbReference type="HAMAP-Rule" id="MF_00382"/>
    </source>
</evidence>
<dbReference type="Proteomes" id="UP000053171">
    <property type="component" value="Unassembled WGS sequence"/>
</dbReference>
<dbReference type="Pfam" id="PF00453">
    <property type="entry name" value="Ribosomal_L20"/>
    <property type="match status" value="1"/>
</dbReference>
<dbReference type="SUPFAM" id="SSF74731">
    <property type="entry name" value="Ribosomal protein L20"/>
    <property type="match status" value="1"/>
</dbReference>
<dbReference type="GO" id="GO:0000027">
    <property type="term" value="P:ribosomal large subunit assembly"/>
    <property type="evidence" value="ECO:0007669"/>
    <property type="project" value="UniProtKB-UniRule"/>
</dbReference>
<dbReference type="EMBL" id="CP065738">
    <property type="protein sequence ID" value="QPT53125.1"/>
    <property type="molecule type" value="Genomic_DNA"/>
</dbReference>
<keyword evidence="5 8" id="KW-0687">Ribonucleoprotein</keyword>
<evidence type="ECO:0000313" key="18">
    <source>
        <dbReference type="Proteomes" id="UP000179540"/>
    </source>
</evidence>
<dbReference type="GeneID" id="61263217"/>
<sequence length="127" mass="14550">MARVKRAVNAHKKRRTTLDRASGYRGQRSRLYRKAKEQVTHSLVYSYDHRRKKKGDFRRLWIQRINAAARAEGLTYNRFIQGLKAAEVEVDRRMLAELAVNEPAAFKALVGIAKENLPEDTSAPKAA</sequence>
<organism evidence="11 16">
    <name type="scientific">Rothia kristinae</name>
    <dbReference type="NCBI Taxonomy" id="37923"/>
    <lineage>
        <taxon>Bacteria</taxon>
        <taxon>Bacillati</taxon>
        <taxon>Actinomycetota</taxon>
        <taxon>Actinomycetes</taxon>
        <taxon>Micrococcales</taxon>
        <taxon>Micrococcaceae</taxon>
        <taxon>Rothia</taxon>
    </lineage>
</organism>
<evidence type="ECO:0000313" key="15">
    <source>
        <dbReference type="EMBL" id="QQC59881.1"/>
    </source>
</evidence>
<keyword evidence="3 8" id="KW-0694">RNA-binding</keyword>
<dbReference type="EMBL" id="MODZ01000012">
    <property type="protein sequence ID" value="OIJ35086.1"/>
    <property type="molecule type" value="Genomic_DNA"/>
</dbReference>
<dbReference type="EMBL" id="LWGZ01000967">
    <property type="protein sequence ID" value="OAX55174.1"/>
    <property type="molecule type" value="Genomic_DNA"/>
</dbReference>
<dbReference type="Proteomes" id="UP000595221">
    <property type="component" value="Chromosome"/>
</dbReference>
<accession>A0A199NRT0</accession>
<dbReference type="InterPro" id="IPR005813">
    <property type="entry name" value="Ribosomal_bL20"/>
</dbReference>
<dbReference type="FunFam" id="1.10.1900.20:FF:000001">
    <property type="entry name" value="50S ribosomal protein L20"/>
    <property type="match status" value="1"/>
</dbReference>
<dbReference type="Proteomes" id="UP000594975">
    <property type="component" value="Chromosome"/>
</dbReference>
<evidence type="ECO:0000256" key="3">
    <source>
        <dbReference type="ARBA" id="ARBA00022884"/>
    </source>
</evidence>
<evidence type="ECO:0000256" key="5">
    <source>
        <dbReference type="ARBA" id="ARBA00023274"/>
    </source>
</evidence>
<dbReference type="RefSeq" id="WP_064725707.1">
    <property type="nucleotide sequence ID" value="NZ_CP065738.1"/>
</dbReference>
<evidence type="ECO:0000256" key="4">
    <source>
        <dbReference type="ARBA" id="ARBA00022980"/>
    </source>
</evidence>
<gene>
    <name evidence="8 14" type="primary">rplT</name>
    <name evidence="12" type="ORF">A5N15_10785</name>
    <name evidence="11" type="ORF">AN277_0208940</name>
    <name evidence="13" type="ORF">BK826_09145</name>
    <name evidence="14" type="ORF">I6G21_07445</name>
    <name evidence="15" type="ORF">I6H58_02630</name>
</gene>
<dbReference type="InterPro" id="IPR049946">
    <property type="entry name" value="RIBOSOMAL_L20_CS"/>
</dbReference>
<dbReference type="HAMAP" id="MF_00382">
    <property type="entry name" value="Ribosomal_bL20"/>
    <property type="match status" value="1"/>
</dbReference>
<dbReference type="Proteomes" id="UP000179540">
    <property type="component" value="Unassembled WGS sequence"/>
</dbReference>
<reference evidence="11 16" key="3">
    <citation type="submission" date="2016-06" db="EMBL/GenBank/DDBJ databases">
        <title>Identification of putative biosynthetic pathways for the production of bioactive secondary metabolites by the marine actinomycete Kocuria kristinae RUTW2-3.</title>
        <authorList>
            <person name="Waterworth S.C."/>
            <person name="Walmsley T.A."/>
            <person name="Matongo T."/>
            <person name="Davies-Coleman M.T."/>
            <person name="Dorrington R.A."/>
        </authorList>
    </citation>
    <scope>NUCLEOTIDE SEQUENCE [LARGE SCALE GENOMIC DNA]</scope>
    <source>
        <strain evidence="16">RuSp02-3</strain>
        <strain evidence="11">RUTW2-3</strain>
        <strain evidence="12 17">RUTW4-5</strain>
    </source>
</reference>
<dbReference type="CDD" id="cd07026">
    <property type="entry name" value="Ribosomal_L20"/>
    <property type="match status" value="1"/>
</dbReference>
<evidence type="ECO:0000256" key="7">
    <source>
        <dbReference type="ARBA" id="ARBA00035172"/>
    </source>
</evidence>
<evidence type="ECO:0000256" key="10">
    <source>
        <dbReference type="SAM" id="MobiDB-lite"/>
    </source>
</evidence>
<evidence type="ECO:0000256" key="1">
    <source>
        <dbReference type="ARBA" id="ARBA00007698"/>
    </source>
</evidence>
<evidence type="ECO:0000313" key="16">
    <source>
        <dbReference type="Proteomes" id="UP000053171"/>
    </source>
</evidence>
<dbReference type="EMBL" id="CP066078">
    <property type="protein sequence ID" value="QQC59881.1"/>
    <property type="molecule type" value="Genomic_DNA"/>
</dbReference>
<dbReference type="OrthoDB" id="9808966at2"/>